<dbReference type="PANTHER" id="PTHR45713:SF20">
    <property type="entry name" value="FUCOLECTIN TACHYLECTIN-4 PENTRAXIN-1 DOMAIN-CONTAINING PROTEIN"/>
    <property type="match status" value="1"/>
</dbReference>
<accession>A0AA88PLI0</accession>
<keyword evidence="8" id="KW-0732">Signal</keyword>
<keyword evidence="7" id="KW-1015">Disulfide bond</keyword>
<evidence type="ECO:0000256" key="2">
    <source>
        <dbReference type="ARBA" id="ARBA00010147"/>
    </source>
</evidence>
<dbReference type="GO" id="GO:0046872">
    <property type="term" value="F:metal ion binding"/>
    <property type="evidence" value="ECO:0007669"/>
    <property type="project" value="UniProtKB-KW"/>
</dbReference>
<dbReference type="GO" id="GO:0010185">
    <property type="term" value="P:regulation of cellular defense response"/>
    <property type="evidence" value="ECO:0007669"/>
    <property type="project" value="UniProtKB-ARBA"/>
</dbReference>
<evidence type="ECO:0000313" key="11">
    <source>
        <dbReference type="Proteomes" id="UP001187343"/>
    </source>
</evidence>
<dbReference type="AlphaFoldDB" id="A0AA88PLI0"/>
<sequence length="313" mass="34597">MKGVLVILLLTLFPVLCIAHLTGNIAFHAKAVQSSKGHELGDAEHAVDGNKETDYMKGSCTHTDSELDPWWRVDLKDVYSVSKVIITTRVDCCQDRITGAQIRIGNSLENNGNSNKLAVTLSTAPKGTETFEFKSIKGRYVNIFLPGKEKTLTLCEVEVYAEKEELQSICVPRNRALQGKAVQSSTYDEQGYAQNAIDGKEESVYSLGSCSHTEEQNDPWWRVDLKKSYSVTRVIITNREDCCSDRIKGAQIRIGNSLNNDGNENKWVASIGFISAGGTESIGFKPIEGRYVNIFLPGKKKILTLCEVQVLVA</sequence>
<dbReference type="GO" id="GO:0001868">
    <property type="term" value="P:regulation of complement activation, lectin pathway"/>
    <property type="evidence" value="ECO:0007669"/>
    <property type="project" value="UniProtKB-ARBA"/>
</dbReference>
<keyword evidence="11" id="KW-1185">Reference proteome</keyword>
<evidence type="ECO:0000256" key="6">
    <source>
        <dbReference type="ARBA" id="ARBA00022837"/>
    </source>
</evidence>
<dbReference type="SMART" id="SM00607">
    <property type="entry name" value="FTP"/>
    <property type="match status" value="2"/>
</dbReference>
<keyword evidence="4" id="KW-0479">Metal-binding</keyword>
<dbReference type="SUPFAM" id="SSF49785">
    <property type="entry name" value="Galactose-binding domain-like"/>
    <property type="match status" value="2"/>
</dbReference>
<dbReference type="Gene3D" id="2.60.120.260">
    <property type="entry name" value="Galactose-binding domain-like"/>
    <property type="match status" value="2"/>
</dbReference>
<evidence type="ECO:0000256" key="4">
    <source>
        <dbReference type="ARBA" id="ARBA00022723"/>
    </source>
</evidence>
<feature type="signal peptide" evidence="8">
    <location>
        <begin position="1"/>
        <end position="19"/>
    </location>
</feature>
<dbReference type="InterPro" id="IPR051941">
    <property type="entry name" value="BG_Antigen-Binding_Lectin"/>
</dbReference>
<protein>
    <recommendedName>
        <fullName evidence="9">Fucolectin tachylectin-4 pentraxin-1 domain-containing protein</fullName>
    </recommendedName>
</protein>
<dbReference type="Pfam" id="PF22633">
    <property type="entry name" value="F5_F8_type_C_2"/>
    <property type="match status" value="2"/>
</dbReference>
<keyword evidence="5" id="KW-0430">Lectin</keyword>
<reference evidence="10" key="1">
    <citation type="submission" date="2023-08" db="EMBL/GenBank/DDBJ databases">
        <title>Chromosome-level Genome Assembly of mud carp (Cirrhinus molitorella).</title>
        <authorList>
            <person name="Liu H."/>
        </authorList>
    </citation>
    <scope>NUCLEOTIDE SEQUENCE</scope>
    <source>
        <strain evidence="10">Prfri</strain>
        <tissue evidence="10">Muscle</tissue>
    </source>
</reference>
<dbReference type="PANTHER" id="PTHR45713">
    <property type="entry name" value="FTP DOMAIN-CONTAINING PROTEIN"/>
    <property type="match status" value="1"/>
</dbReference>
<feature type="chain" id="PRO_5041645811" description="Fucolectin tachylectin-4 pentraxin-1 domain-containing protein" evidence="8">
    <location>
        <begin position="20"/>
        <end position="313"/>
    </location>
</feature>
<gene>
    <name evidence="10" type="ORF">Q8A67_015594</name>
</gene>
<dbReference type="GO" id="GO:0042806">
    <property type="term" value="F:fucose binding"/>
    <property type="evidence" value="ECO:0007669"/>
    <property type="project" value="UniProtKB-ARBA"/>
</dbReference>
<evidence type="ECO:0000256" key="3">
    <source>
        <dbReference type="ARBA" id="ARBA00011233"/>
    </source>
</evidence>
<evidence type="ECO:0000313" key="10">
    <source>
        <dbReference type="EMBL" id="KAK2887366.1"/>
    </source>
</evidence>
<evidence type="ECO:0000256" key="7">
    <source>
        <dbReference type="ARBA" id="ARBA00023157"/>
    </source>
</evidence>
<evidence type="ECO:0000256" key="1">
    <source>
        <dbReference type="ARBA" id="ARBA00002219"/>
    </source>
</evidence>
<comment type="function">
    <text evidence="1">Acts as a defensive agent. Recognizes blood group fucosylated oligosaccharides including A, B, H and Lewis B-type antigens. Does not recognize Lewis A antigen and has low affinity for monovalent haptens.</text>
</comment>
<keyword evidence="6" id="KW-0106">Calcium</keyword>
<evidence type="ECO:0000256" key="8">
    <source>
        <dbReference type="SAM" id="SignalP"/>
    </source>
</evidence>
<dbReference type="EMBL" id="JAUYZG010000015">
    <property type="protein sequence ID" value="KAK2887366.1"/>
    <property type="molecule type" value="Genomic_DNA"/>
</dbReference>
<dbReference type="InterPro" id="IPR006585">
    <property type="entry name" value="FTP1"/>
</dbReference>
<comment type="subunit">
    <text evidence="3">Homotrimer.</text>
</comment>
<proteinExistence type="inferred from homology"/>
<evidence type="ECO:0000259" key="9">
    <source>
        <dbReference type="SMART" id="SM00607"/>
    </source>
</evidence>
<dbReference type="InterPro" id="IPR008979">
    <property type="entry name" value="Galactose-bd-like_sf"/>
</dbReference>
<evidence type="ECO:0000256" key="5">
    <source>
        <dbReference type="ARBA" id="ARBA00022734"/>
    </source>
</evidence>
<dbReference type="Proteomes" id="UP001187343">
    <property type="component" value="Unassembled WGS sequence"/>
</dbReference>
<comment type="similarity">
    <text evidence="2">Belongs to the fucolectin family.</text>
</comment>
<comment type="caution">
    <text evidence="10">The sequence shown here is derived from an EMBL/GenBank/DDBJ whole genome shotgun (WGS) entry which is preliminary data.</text>
</comment>
<feature type="domain" description="Fucolectin tachylectin-4 pentraxin-1" evidence="9">
    <location>
        <begin position="172"/>
        <end position="312"/>
    </location>
</feature>
<organism evidence="10 11">
    <name type="scientific">Cirrhinus molitorella</name>
    <name type="common">mud carp</name>
    <dbReference type="NCBI Taxonomy" id="172907"/>
    <lineage>
        <taxon>Eukaryota</taxon>
        <taxon>Metazoa</taxon>
        <taxon>Chordata</taxon>
        <taxon>Craniata</taxon>
        <taxon>Vertebrata</taxon>
        <taxon>Euteleostomi</taxon>
        <taxon>Actinopterygii</taxon>
        <taxon>Neopterygii</taxon>
        <taxon>Teleostei</taxon>
        <taxon>Ostariophysi</taxon>
        <taxon>Cypriniformes</taxon>
        <taxon>Cyprinidae</taxon>
        <taxon>Labeoninae</taxon>
        <taxon>Labeonini</taxon>
        <taxon>Cirrhinus</taxon>
    </lineage>
</organism>
<feature type="domain" description="Fucolectin tachylectin-4 pentraxin-1" evidence="9">
    <location>
        <begin position="22"/>
        <end position="164"/>
    </location>
</feature>
<name>A0AA88PLI0_9TELE</name>